<gene>
    <name evidence="1" type="ORF">DHETER_LOCUS16181</name>
</gene>
<feature type="non-terminal residue" evidence="1">
    <location>
        <position position="54"/>
    </location>
</feature>
<evidence type="ECO:0000313" key="2">
    <source>
        <dbReference type="Proteomes" id="UP000789702"/>
    </source>
</evidence>
<name>A0ACA9R598_9GLOM</name>
<feature type="non-terminal residue" evidence="1">
    <location>
        <position position="1"/>
    </location>
</feature>
<protein>
    <submittedName>
        <fullName evidence="1">2424_t:CDS:1</fullName>
    </submittedName>
</protein>
<comment type="caution">
    <text evidence="1">The sequence shown here is derived from an EMBL/GenBank/DDBJ whole genome shotgun (WGS) entry which is preliminary data.</text>
</comment>
<sequence length="54" mass="6227">EETHDLMESIEATHMALLRAIRLKNRIETLVFAYYLGMLIVTATPLQKGAIRRQ</sequence>
<reference evidence="1" key="1">
    <citation type="submission" date="2021-06" db="EMBL/GenBank/DDBJ databases">
        <authorList>
            <person name="Kallberg Y."/>
            <person name="Tangrot J."/>
            <person name="Rosling A."/>
        </authorList>
    </citation>
    <scope>NUCLEOTIDE SEQUENCE</scope>
    <source>
        <strain evidence="1">IL203A</strain>
    </source>
</reference>
<accession>A0ACA9R598</accession>
<evidence type="ECO:0000313" key="1">
    <source>
        <dbReference type="EMBL" id="CAG8777064.1"/>
    </source>
</evidence>
<proteinExistence type="predicted"/>
<organism evidence="1 2">
    <name type="scientific">Dentiscutata heterogama</name>
    <dbReference type="NCBI Taxonomy" id="1316150"/>
    <lineage>
        <taxon>Eukaryota</taxon>
        <taxon>Fungi</taxon>
        <taxon>Fungi incertae sedis</taxon>
        <taxon>Mucoromycota</taxon>
        <taxon>Glomeromycotina</taxon>
        <taxon>Glomeromycetes</taxon>
        <taxon>Diversisporales</taxon>
        <taxon>Gigasporaceae</taxon>
        <taxon>Dentiscutata</taxon>
    </lineage>
</organism>
<dbReference type="Proteomes" id="UP000789702">
    <property type="component" value="Unassembled WGS sequence"/>
</dbReference>
<keyword evidence="2" id="KW-1185">Reference proteome</keyword>
<dbReference type="EMBL" id="CAJVPU010060485">
    <property type="protein sequence ID" value="CAG8777064.1"/>
    <property type="molecule type" value="Genomic_DNA"/>
</dbReference>